<dbReference type="AlphaFoldDB" id="A0A0R1VLE3"/>
<dbReference type="GO" id="GO:0006633">
    <property type="term" value="P:fatty acid biosynthetic process"/>
    <property type="evidence" value="ECO:0007669"/>
    <property type="project" value="UniProtKB-KW"/>
</dbReference>
<dbReference type="GO" id="GO:0016743">
    <property type="term" value="F:carboxyl- or carbamoyltransferase activity"/>
    <property type="evidence" value="ECO:0007669"/>
    <property type="project" value="InterPro"/>
</dbReference>
<keyword evidence="5" id="KW-0547">Nucleotide-binding</keyword>
<evidence type="ECO:0000259" key="11">
    <source>
        <dbReference type="PROSITE" id="PS50989"/>
    </source>
</evidence>
<dbReference type="RefSeq" id="WP_057871388.1">
    <property type="nucleotide sequence ID" value="NZ_AZGB01000015.1"/>
</dbReference>
<dbReference type="Proteomes" id="UP000051451">
    <property type="component" value="Unassembled WGS sequence"/>
</dbReference>
<dbReference type="Gene3D" id="3.90.226.10">
    <property type="entry name" value="2-enoyl-CoA Hydratase, Chain A, domain 1"/>
    <property type="match status" value="1"/>
</dbReference>
<name>A0A0R1VLE3_9LACO</name>
<dbReference type="GO" id="GO:2001295">
    <property type="term" value="P:malonyl-CoA biosynthetic process"/>
    <property type="evidence" value="ECO:0007669"/>
    <property type="project" value="UniProtKB-UniPathway"/>
</dbReference>
<dbReference type="EMBL" id="AZGB01000015">
    <property type="protein sequence ID" value="KRM06474.1"/>
    <property type="molecule type" value="Genomic_DNA"/>
</dbReference>
<evidence type="ECO:0000256" key="4">
    <source>
        <dbReference type="ARBA" id="ARBA00022679"/>
    </source>
</evidence>
<dbReference type="PANTHER" id="PTHR42853:SF3">
    <property type="entry name" value="ACETYL-COENZYME A CARBOXYLASE CARBOXYL TRANSFERASE SUBUNIT ALPHA, CHLOROPLASTIC"/>
    <property type="match status" value="1"/>
</dbReference>
<organism evidence="12 13">
    <name type="scientific">Liquorilactobacillus ghanensis DSM 18630</name>
    <dbReference type="NCBI Taxonomy" id="1423750"/>
    <lineage>
        <taxon>Bacteria</taxon>
        <taxon>Bacillati</taxon>
        <taxon>Bacillota</taxon>
        <taxon>Bacilli</taxon>
        <taxon>Lactobacillales</taxon>
        <taxon>Lactobacillaceae</taxon>
        <taxon>Liquorilactobacillus</taxon>
    </lineage>
</organism>
<dbReference type="GeneID" id="98318656"/>
<dbReference type="STRING" id="1423750.FC89_GL000620"/>
<keyword evidence="13" id="KW-1185">Reference proteome</keyword>
<comment type="caution">
    <text evidence="12">The sequence shown here is derived from an EMBL/GenBank/DDBJ whole genome shotgun (WGS) entry which is preliminary data.</text>
</comment>
<dbReference type="NCBIfam" id="NF041504">
    <property type="entry name" value="AccA_sub"/>
    <property type="match status" value="1"/>
</dbReference>
<evidence type="ECO:0000256" key="3">
    <source>
        <dbReference type="ARBA" id="ARBA00022516"/>
    </source>
</evidence>
<dbReference type="PANTHER" id="PTHR42853">
    <property type="entry name" value="ACETYL-COENZYME A CARBOXYLASE CARBOXYL TRANSFERASE SUBUNIT ALPHA"/>
    <property type="match status" value="1"/>
</dbReference>
<keyword evidence="6" id="KW-0276">Fatty acid metabolism</keyword>
<evidence type="ECO:0000313" key="12">
    <source>
        <dbReference type="EMBL" id="KRM06474.1"/>
    </source>
</evidence>
<dbReference type="InterPro" id="IPR011763">
    <property type="entry name" value="COA_CT_C"/>
</dbReference>
<dbReference type="GO" id="GO:0009317">
    <property type="term" value="C:acetyl-CoA carboxylase complex"/>
    <property type="evidence" value="ECO:0007669"/>
    <property type="project" value="InterPro"/>
</dbReference>
<keyword evidence="8" id="KW-0443">Lipid metabolism</keyword>
<evidence type="ECO:0000256" key="5">
    <source>
        <dbReference type="ARBA" id="ARBA00022741"/>
    </source>
</evidence>
<gene>
    <name evidence="12" type="ORF">FC89_GL000620</name>
</gene>
<dbReference type="PATRIC" id="fig|1423750.3.peg.641"/>
<keyword evidence="7" id="KW-0067">ATP-binding</keyword>
<comment type="pathway">
    <text evidence="1">Lipid metabolism; malonyl-CoA biosynthesis; malonyl-CoA from acetyl-CoA: step 1/1.</text>
</comment>
<dbReference type="EC" id="2.1.3.15" evidence="2"/>
<keyword evidence="4 12" id="KW-0808">Transferase</keyword>
<accession>A0A0R1VLE3</accession>
<dbReference type="Pfam" id="PF03255">
    <property type="entry name" value="ACCA"/>
    <property type="match status" value="1"/>
</dbReference>
<proteinExistence type="predicted"/>
<dbReference type="GO" id="GO:0005524">
    <property type="term" value="F:ATP binding"/>
    <property type="evidence" value="ECO:0007669"/>
    <property type="project" value="UniProtKB-KW"/>
</dbReference>
<dbReference type="SUPFAM" id="SSF52096">
    <property type="entry name" value="ClpP/crotonase"/>
    <property type="match status" value="1"/>
</dbReference>
<evidence type="ECO:0000256" key="6">
    <source>
        <dbReference type="ARBA" id="ARBA00022832"/>
    </source>
</evidence>
<keyword evidence="9" id="KW-0275">Fatty acid biosynthesis</keyword>
<evidence type="ECO:0000256" key="9">
    <source>
        <dbReference type="ARBA" id="ARBA00023160"/>
    </source>
</evidence>
<dbReference type="InterPro" id="IPR029045">
    <property type="entry name" value="ClpP/crotonase-like_dom_sf"/>
</dbReference>
<reference evidence="12 13" key="1">
    <citation type="journal article" date="2015" name="Genome Announc.">
        <title>Expanding the biotechnology potential of lactobacilli through comparative genomics of 213 strains and associated genera.</title>
        <authorList>
            <person name="Sun Z."/>
            <person name="Harris H.M."/>
            <person name="McCann A."/>
            <person name="Guo C."/>
            <person name="Argimon S."/>
            <person name="Zhang W."/>
            <person name="Yang X."/>
            <person name="Jeffery I.B."/>
            <person name="Cooney J.C."/>
            <person name="Kagawa T.F."/>
            <person name="Liu W."/>
            <person name="Song Y."/>
            <person name="Salvetti E."/>
            <person name="Wrobel A."/>
            <person name="Rasinkangas P."/>
            <person name="Parkhill J."/>
            <person name="Rea M.C."/>
            <person name="O'Sullivan O."/>
            <person name="Ritari J."/>
            <person name="Douillard F.P."/>
            <person name="Paul Ross R."/>
            <person name="Yang R."/>
            <person name="Briner A.E."/>
            <person name="Felis G.E."/>
            <person name="de Vos W.M."/>
            <person name="Barrangou R."/>
            <person name="Klaenhammer T.R."/>
            <person name="Caufield P.W."/>
            <person name="Cui Y."/>
            <person name="Zhang H."/>
            <person name="O'Toole P.W."/>
        </authorList>
    </citation>
    <scope>NUCLEOTIDE SEQUENCE [LARGE SCALE GENOMIC DNA]</scope>
    <source>
        <strain evidence="12 13">DSM 18630</strain>
    </source>
</reference>
<evidence type="ECO:0000256" key="8">
    <source>
        <dbReference type="ARBA" id="ARBA00023098"/>
    </source>
</evidence>
<evidence type="ECO:0000313" key="13">
    <source>
        <dbReference type="Proteomes" id="UP000051451"/>
    </source>
</evidence>
<evidence type="ECO:0000256" key="2">
    <source>
        <dbReference type="ARBA" id="ARBA00011883"/>
    </source>
</evidence>
<dbReference type="UniPathway" id="UPA00655">
    <property type="reaction ID" value="UER00711"/>
</dbReference>
<dbReference type="PROSITE" id="PS50989">
    <property type="entry name" value="COA_CT_CTER"/>
    <property type="match status" value="1"/>
</dbReference>
<dbReference type="GO" id="GO:0003989">
    <property type="term" value="F:acetyl-CoA carboxylase activity"/>
    <property type="evidence" value="ECO:0007669"/>
    <property type="project" value="InterPro"/>
</dbReference>
<sequence>MASLLDRKKTAAQVVALARSDEKIAASALLKGIFTDFTELHGDQEGADDSAIIGGLAYLAEQPVTVIATNKGQTTEEKMQTHFGCPEPAGYRKALRLAKQAAKFNRPVICLVNTAGAYPGKSAEENGQGEAIARNLLELSTLPTPIISIIYGEGGSGGALALACGDRIWMLENSTYSVLSPEGFAAILWKDSSRAAEAAEVLQLTPEKLLQQKVIEGIIPESHSQRRLCRAIRKVIIAEMEQLQRLKPAELLEQRHLRFRKF</sequence>
<evidence type="ECO:0000256" key="10">
    <source>
        <dbReference type="ARBA" id="ARBA00049152"/>
    </source>
</evidence>
<evidence type="ECO:0000256" key="1">
    <source>
        <dbReference type="ARBA" id="ARBA00004956"/>
    </source>
</evidence>
<feature type="domain" description="CoA carboxyltransferase C-terminal" evidence="11">
    <location>
        <begin position="1"/>
        <end position="242"/>
    </location>
</feature>
<comment type="catalytic activity">
    <reaction evidence="10">
        <text>N(6)-carboxybiotinyl-L-lysyl-[protein] + acetyl-CoA = N(6)-biotinyl-L-lysyl-[protein] + malonyl-CoA</text>
        <dbReference type="Rhea" id="RHEA:54728"/>
        <dbReference type="Rhea" id="RHEA-COMP:10505"/>
        <dbReference type="Rhea" id="RHEA-COMP:10506"/>
        <dbReference type="ChEBI" id="CHEBI:57288"/>
        <dbReference type="ChEBI" id="CHEBI:57384"/>
        <dbReference type="ChEBI" id="CHEBI:83144"/>
        <dbReference type="ChEBI" id="CHEBI:83145"/>
        <dbReference type="EC" id="2.1.3.15"/>
    </reaction>
</comment>
<dbReference type="OrthoDB" id="9808023at2"/>
<dbReference type="PRINTS" id="PR01069">
    <property type="entry name" value="ACCCTRFRASEA"/>
</dbReference>
<dbReference type="InterPro" id="IPR001095">
    <property type="entry name" value="Acetyl_CoA_COase_a_su"/>
</dbReference>
<keyword evidence="3" id="KW-0444">Lipid biosynthesis</keyword>
<evidence type="ECO:0000256" key="7">
    <source>
        <dbReference type="ARBA" id="ARBA00022840"/>
    </source>
</evidence>
<protein>
    <recommendedName>
        <fullName evidence="2">acetyl-CoA carboxytransferase</fullName>
        <ecNumber evidence="2">2.1.3.15</ecNumber>
    </recommendedName>
</protein>